<accession>A0AAV7WPE1</accession>
<feature type="compositionally biased region" description="Basic and acidic residues" evidence="1">
    <location>
        <begin position="62"/>
        <end position="72"/>
    </location>
</feature>
<evidence type="ECO:0008006" key="4">
    <source>
        <dbReference type="Google" id="ProtNLM"/>
    </source>
</evidence>
<evidence type="ECO:0000313" key="2">
    <source>
        <dbReference type="EMBL" id="KAJ1215113.1"/>
    </source>
</evidence>
<protein>
    <recommendedName>
        <fullName evidence="4">Secreted protein</fullName>
    </recommendedName>
</protein>
<comment type="caution">
    <text evidence="2">The sequence shown here is derived from an EMBL/GenBank/DDBJ whole genome shotgun (WGS) entry which is preliminary data.</text>
</comment>
<evidence type="ECO:0000256" key="1">
    <source>
        <dbReference type="SAM" id="MobiDB-lite"/>
    </source>
</evidence>
<evidence type="ECO:0000313" key="3">
    <source>
        <dbReference type="Proteomes" id="UP001066276"/>
    </source>
</evidence>
<organism evidence="2 3">
    <name type="scientific">Pleurodeles waltl</name>
    <name type="common">Iberian ribbed newt</name>
    <dbReference type="NCBI Taxonomy" id="8319"/>
    <lineage>
        <taxon>Eukaryota</taxon>
        <taxon>Metazoa</taxon>
        <taxon>Chordata</taxon>
        <taxon>Craniata</taxon>
        <taxon>Vertebrata</taxon>
        <taxon>Euteleostomi</taxon>
        <taxon>Amphibia</taxon>
        <taxon>Batrachia</taxon>
        <taxon>Caudata</taxon>
        <taxon>Salamandroidea</taxon>
        <taxon>Salamandridae</taxon>
        <taxon>Pleurodelinae</taxon>
        <taxon>Pleurodeles</taxon>
    </lineage>
</organism>
<proteinExistence type="predicted"/>
<feature type="region of interest" description="Disordered" evidence="1">
    <location>
        <begin position="27"/>
        <end position="78"/>
    </location>
</feature>
<dbReference type="Proteomes" id="UP001066276">
    <property type="component" value="Chromosome 1_1"/>
</dbReference>
<gene>
    <name evidence="2" type="ORF">NDU88_002723</name>
</gene>
<name>A0AAV7WPE1_PLEWA</name>
<sequence length="78" mass="9098">MVWPCWAWDLCTAWVLPPWERGPEAKSAELQRWRWHSGSPDERDGTGGKRSWGPIPPPPADRPSRTLQEVRQRARVLR</sequence>
<dbReference type="EMBL" id="JANPWB010000001">
    <property type="protein sequence ID" value="KAJ1215113.1"/>
    <property type="molecule type" value="Genomic_DNA"/>
</dbReference>
<reference evidence="2" key="1">
    <citation type="journal article" date="2022" name="bioRxiv">
        <title>Sequencing and chromosome-scale assembly of the giantPleurodeles waltlgenome.</title>
        <authorList>
            <person name="Brown T."/>
            <person name="Elewa A."/>
            <person name="Iarovenko S."/>
            <person name="Subramanian E."/>
            <person name="Araus A.J."/>
            <person name="Petzold A."/>
            <person name="Susuki M."/>
            <person name="Suzuki K.-i.T."/>
            <person name="Hayashi T."/>
            <person name="Toyoda A."/>
            <person name="Oliveira C."/>
            <person name="Osipova E."/>
            <person name="Leigh N.D."/>
            <person name="Simon A."/>
            <person name="Yun M.H."/>
        </authorList>
    </citation>
    <scope>NUCLEOTIDE SEQUENCE</scope>
    <source>
        <strain evidence="2">20211129_DDA</strain>
        <tissue evidence="2">Liver</tissue>
    </source>
</reference>
<dbReference type="AlphaFoldDB" id="A0AAV7WPE1"/>
<keyword evidence="3" id="KW-1185">Reference proteome</keyword>